<sequence length="127" mass="13929">MEKPVEAARGLGEWEHSLKVEPQEDIGNLGQLLALPLTVHVTPTTSWLSSACGAGSKILSSLAATKVTYVCEGAQMPQQCHFDLFWWEAEPRNMSTDHNDLMGKAAVGHGKEREVLKTSFTLCSKFN</sequence>
<organism evidence="1 2">
    <name type="scientific">Alligator mississippiensis</name>
    <name type="common">American alligator</name>
    <dbReference type="NCBI Taxonomy" id="8496"/>
    <lineage>
        <taxon>Eukaryota</taxon>
        <taxon>Metazoa</taxon>
        <taxon>Chordata</taxon>
        <taxon>Craniata</taxon>
        <taxon>Vertebrata</taxon>
        <taxon>Euteleostomi</taxon>
        <taxon>Archelosauria</taxon>
        <taxon>Archosauria</taxon>
        <taxon>Crocodylia</taxon>
        <taxon>Alligatoridae</taxon>
        <taxon>Alligatorinae</taxon>
        <taxon>Alligator</taxon>
    </lineage>
</organism>
<dbReference type="Proteomes" id="UP000050525">
    <property type="component" value="Unassembled WGS sequence"/>
</dbReference>
<dbReference type="AlphaFoldDB" id="A0A151NIX8"/>
<gene>
    <name evidence="1" type="ORF">Y1Q_0024306</name>
</gene>
<reference evidence="1 2" key="1">
    <citation type="journal article" date="2012" name="Genome Biol.">
        <title>Sequencing three crocodilian genomes to illuminate the evolution of archosaurs and amniotes.</title>
        <authorList>
            <person name="St John J.A."/>
            <person name="Braun E.L."/>
            <person name="Isberg S.R."/>
            <person name="Miles L.G."/>
            <person name="Chong A.Y."/>
            <person name="Gongora J."/>
            <person name="Dalzell P."/>
            <person name="Moran C."/>
            <person name="Bed'hom B."/>
            <person name="Abzhanov A."/>
            <person name="Burgess S.C."/>
            <person name="Cooksey A.M."/>
            <person name="Castoe T.A."/>
            <person name="Crawford N.G."/>
            <person name="Densmore L.D."/>
            <person name="Drew J.C."/>
            <person name="Edwards S.V."/>
            <person name="Faircloth B.C."/>
            <person name="Fujita M.K."/>
            <person name="Greenwold M.J."/>
            <person name="Hoffmann F.G."/>
            <person name="Howard J.M."/>
            <person name="Iguchi T."/>
            <person name="Janes D.E."/>
            <person name="Khan S.Y."/>
            <person name="Kohno S."/>
            <person name="de Koning A.J."/>
            <person name="Lance S.L."/>
            <person name="McCarthy F.M."/>
            <person name="McCormack J.E."/>
            <person name="Merchant M.E."/>
            <person name="Peterson D.G."/>
            <person name="Pollock D.D."/>
            <person name="Pourmand N."/>
            <person name="Raney B.J."/>
            <person name="Roessler K.A."/>
            <person name="Sanford J.R."/>
            <person name="Sawyer R.H."/>
            <person name="Schmidt C.J."/>
            <person name="Triplett E.W."/>
            <person name="Tuberville T.D."/>
            <person name="Venegas-Anaya M."/>
            <person name="Howard J.T."/>
            <person name="Jarvis E.D."/>
            <person name="Guillette L.J.Jr."/>
            <person name="Glenn T.C."/>
            <person name="Green R.E."/>
            <person name="Ray D.A."/>
        </authorList>
    </citation>
    <scope>NUCLEOTIDE SEQUENCE [LARGE SCALE GENOMIC DNA]</scope>
    <source>
        <strain evidence="1">KSC_2009_1</strain>
    </source>
</reference>
<accession>A0A151NIX8</accession>
<proteinExistence type="predicted"/>
<evidence type="ECO:0000313" key="1">
    <source>
        <dbReference type="EMBL" id="KYO36609.1"/>
    </source>
</evidence>
<dbReference type="EMBL" id="AKHW03002956">
    <property type="protein sequence ID" value="KYO36609.1"/>
    <property type="molecule type" value="Genomic_DNA"/>
</dbReference>
<comment type="caution">
    <text evidence="1">The sequence shown here is derived from an EMBL/GenBank/DDBJ whole genome shotgun (WGS) entry which is preliminary data.</text>
</comment>
<name>A0A151NIX8_ALLMI</name>
<evidence type="ECO:0000313" key="2">
    <source>
        <dbReference type="Proteomes" id="UP000050525"/>
    </source>
</evidence>
<keyword evidence="2" id="KW-1185">Reference proteome</keyword>
<protein>
    <submittedName>
        <fullName evidence="1">Uncharacterized protein</fullName>
    </submittedName>
</protein>